<dbReference type="RefSeq" id="WP_129129601.1">
    <property type="nucleotide sequence ID" value="NZ_SDHW01000001.1"/>
</dbReference>
<keyword evidence="2" id="KW-0808">Transferase</keyword>
<feature type="domain" description="Glycosyltransferase 2-like" evidence="1">
    <location>
        <begin position="8"/>
        <end position="135"/>
    </location>
</feature>
<dbReference type="Pfam" id="PF00535">
    <property type="entry name" value="Glycos_transf_2"/>
    <property type="match status" value="1"/>
</dbReference>
<dbReference type="PANTHER" id="PTHR22916">
    <property type="entry name" value="GLYCOSYLTRANSFERASE"/>
    <property type="match status" value="1"/>
</dbReference>
<dbReference type="SUPFAM" id="SSF53448">
    <property type="entry name" value="Nucleotide-diphospho-sugar transferases"/>
    <property type="match status" value="1"/>
</dbReference>
<comment type="caution">
    <text evidence="2">The sequence shown here is derived from an EMBL/GenBank/DDBJ whole genome shotgun (WGS) entry which is preliminary data.</text>
</comment>
<dbReference type="InterPro" id="IPR001173">
    <property type="entry name" value="Glyco_trans_2-like"/>
</dbReference>
<sequence>MSSSPLISICIPAYKNVVYLERLFQSIQSQTFQDYEVVVTDDSPDDAVGKLIDQYRPSLPISYYRNATPLGSPANWNAAIAHATGRWIKIMHDDDWFADEHSLAVFANATMQTKAVFIFSGFVNVQLETGEQQSFVLSSSQEQMLRRNPLYLFRTNYVGHPSTTLIKNELKQWFDESIKWVVDFEFYIRVLREHSFYAVKQPLIHIGIGSEQITKASFRKREVELPENFYLLHKLGAQALSYFFVYDYYWRLMRNLKIKTTVELEEYVQLHHVPAVIKSMISWQQKLGVDALKKYGAYSKICMSIHYALHSPGKKQ</sequence>
<dbReference type="Proteomes" id="UP000290204">
    <property type="component" value="Unassembled WGS sequence"/>
</dbReference>
<dbReference type="EMBL" id="SDHW01000001">
    <property type="protein sequence ID" value="RXK62230.1"/>
    <property type="molecule type" value="Genomic_DNA"/>
</dbReference>
<keyword evidence="3" id="KW-1185">Reference proteome</keyword>
<dbReference type="OrthoDB" id="9815829at2"/>
<dbReference type="GO" id="GO:0016758">
    <property type="term" value="F:hexosyltransferase activity"/>
    <property type="evidence" value="ECO:0007669"/>
    <property type="project" value="UniProtKB-ARBA"/>
</dbReference>
<name>A0A4Q1CMI4_9BACT</name>
<dbReference type="AlphaFoldDB" id="A0A4Q1CMI4"/>
<protein>
    <submittedName>
        <fullName evidence="2">Glycosyltransferase family 2 protein</fullName>
    </submittedName>
</protein>
<evidence type="ECO:0000313" key="2">
    <source>
        <dbReference type="EMBL" id="RXK62230.1"/>
    </source>
</evidence>
<dbReference type="CDD" id="cd00761">
    <property type="entry name" value="Glyco_tranf_GTA_type"/>
    <property type="match status" value="1"/>
</dbReference>
<dbReference type="PANTHER" id="PTHR22916:SF3">
    <property type="entry name" value="UDP-GLCNAC:BETAGAL BETA-1,3-N-ACETYLGLUCOSAMINYLTRANSFERASE-LIKE PROTEIN 1"/>
    <property type="match status" value="1"/>
</dbReference>
<gene>
    <name evidence="2" type="ORF">ESA94_04255</name>
</gene>
<proteinExistence type="predicted"/>
<organism evidence="2 3">
    <name type="scientific">Lacibacter luteus</name>
    <dbReference type="NCBI Taxonomy" id="2508719"/>
    <lineage>
        <taxon>Bacteria</taxon>
        <taxon>Pseudomonadati</taxon>
        <taxon>Bacteroidota</taxon>
        <taxon>Chitinophagia</taxon>
        <taxon>Chitinophagales</taxon>
        <taxon>Chitinophagaceae</taxon>
        <taxon>Lacibacter</taxon>
    </lineage>
</organism>
<dbReference type="InterPro" id="IPR029044">
    <property type="entry name" value="Nucleotide-diphossugar_trans"/>
</dbReference>
<evidence type="ECO:0000259" key="1">
    <source>
        <dbReference type="Pfam" id="PF00535"/>
    </source>
</evidence>
<evidence type="ECO:0000313" key="3">
    <source>
        <dbReference type="Proteomes" id="UP000290204"/>
    </source>
</evidence>
<accession>A0A4Q1CMI4</accession>
<dbReference type="Gene3D" id="3.90.550.10">
    <property type="entry name" value="Spore Coat Polysaccharide Biosynthesis Protein SpsA, Chain A"/>
    <property type="match status" value="1"/>
</dbReference>
<reference evidence="2 3" key="1">
    <citation type="submission" date="2019-01" db="EMBL/GenBank/DDBJ databases">
        <title>Lacibacter sp. strain TTM-7.</title>
        <authorList>
            <person name="Chen W.-M."/>
        </authorList>
    </citation>
    <scope>NUCLEOTIDE SEQUENCE [LARGE SCALE GENOMIC DNA]</scope>
    <source>
        <strain evidence="2 3">TTM-7</strain>
    </source>
</reference>